<feature type="region of interest" description="Disordered" evidence="2">
    <location>
        <begin position="64"/>
        <end position="91"/>
    </location>
</feature>
<sequence length="444" mass="50334">MTADLRGYGGEPELSDRLVPIDPVRQIPWQTRQWQQRRRQGLSFVSLSNTKRSPVCLHKHRDLPRPVTRSRAKGGWGRQYRRSGCPSQQARARHGVGPRFIYDLKHGRPNGETTWRSFCRHRPSRLQTFRDSAGFWSCITMLLLAIFAVFLTAGAASHDRFDNLVAFGDSYTDEGRGDYFNRNHRAPPEGQRLPPRNVTFSGGYAWPRFVTARTGASTYNYAVAGAVCSNDIVTRILDPINAPFPSVLEYEAPVFGRESSNRSLYPNRRADNTVYALWIGTNDLGIDGFLGATQHKDKTLTSFVDCVWALFDSVYRAGGRRFILINQLPLQLAPLYATPGAAGRGNTRYWRDRAAYNVTDFQDKLKQYTTTVNTMFDYGVPFELLVRQRWRGSTFSILDAHSILTDVYADPSRYLDSPANLTAPYRNCLRGCVDSSEPLSGFMW</sequence>
<protein>
    <submittedName>
        <fullName evidence="4">Uncharacterized protein</fullName>
    </submittedName>
</protein>
<evidence type="ECO:0000313" key="5">
    <source>
        <dbReference type="Proteomes" id="UP000054481"/>
    </source>
</evidence>
<name>A0A0F8A3U3_9HYPO</name>
<accession>A0A0F8A3U3</accession>
<dbReference type="Gene3D" id="3.40.50.1110">
    <property type="entry name" value="SGNH hydrolase"/>
    <property type="match status" value="1"/>
</dbReference>
<dbReference type="PANTHER" id="PTHR45648:SF22">
    <property type="entry name" value="GDSL LIPASE_ACYLHYDROLASE FAMILY PROTEIN (AFU_ORTHOLOGUE AFUA_4G14700)"/>
    <property type="match status" value="1"/>
</dbReference>
<keyword evidence="3" id="KW-0472">Membrane</keyword>
<dbReference type="EMBL" id="KQ030547">
    <property type="protein sequence ID" value="KJZ72429.1"/>
    <property type="molecule type" value="Genomic_DNA"/>
</dbReference>
<dbReference type="SUPFAM" id="SSF52266">
    <property type="entry name" value="SGNH hydrolase"/>
    <property type="match status" value="1"/>
</dbReference>
<proteinExistence type="predicted"/>
<dbReference type="OrthoDB" id="1600564at2759"/>
<gene>
    <name evidence="4" type="ORF">HIM_08232</name>
</gene>
<evidence type="ECO:0000256" key="1">
    <source>
        <dbReference type="ARBA" id="ARBA00022801"/>
    </source>
</evidence>
<feature type="transmembrane region" description="Helical" evidence="3">
    <location>
        <begin position="133"/>
        <end position="156"/>
    </location>
</feature>
<dbReference type="Pfam" id="PF00657">
    <property type="entry name" value="Lipase_GDSL"/>
    <property type="match status" value="1"/>
</dbReference>
<dbReference type="InterPro" id="IPR001087">
    <property type="entry name" value="GDSL"/>
</dbReference>
<dbReference type="AlphaFoldDB" id="A0A0F8A3U3"/>
<keyword evidence="5" id="KW-1185">Reference proteome</keyword>
<dbReference type="PANTHER" id="PTHR45648">
    <property type="entry name" value="GDSL LIPASE/ACYLHYDROLASE FAMILY PROTEIN (AFU_ORTHOLOGUE AFUA_4G14700)"/>
    <property type="match status" value="1"/>
</dbReference>
<keyword evidence="3" id="KW-1133">Transmembrane helix</keyword>
<dbReference type="GO" id="GO:0016788">
    <property type="term" value="F:hydrolase activity, acting on ester bonds"/>
    <property type="evidence" value="ECO:0007669"/>
    <property type="project" value="InterPro"/>
</dbReference>
<dbReference type="Proteomes" id="UP000054481">
    <property type="component" value="Unassembled WGS sequence"/>
</dbReference>
<reference evidence="4 5" key="1">
    <citation type="journal article" date="2014" name="Genome Biol. Evol.">
        <title>Comparative genomics and transcriptomics analyses reveal divergent lifestyle features of nematode endoparasitic fungus Hirsutella minnesotensis.</title>
        <authorList>
            <person name="Lai Y."/>
            <person name="Liu K."/>
            <person name="Zhang X."/>
            <person name="Zhang X."/>
            <person name="Li K."/>
            <person name="Wang N."/>
            <person name="Shu C."/>
            <person name="Wu Y."/>
            <person name="Wang C."/>
            <person name="Bushley K.E."/>
            <person name="Xiang M."/>
            <person name="Liu X."/>
        </authorList>
    </citation>
    <scope>NUCLEOTIDE SEQUENCE [LARGE SCALE GENOMIC DNA]</scope>
    <source>
        <strain evidence="4 5">3608</strain>
    </source>
</reference>
<dbReference type="InterPro" id="IPR036514">
    <property type="entry name" value="SGNH_hydro_sf"/>
</dbReference>
<keyword evidence="3" id="KW-0812">Transmembrane</keyword>
<organism evidence="4 5">
    <name type="scientific">Hirsutella minnesotensis 3608</name>
    <dbReference type="NCBI Taxonomy" id="1043627"/>
    <lineage>
        <taxon>Eukaryota</taxon>
        <taxon>Fungi</taxon>
        <taxon>Dikarya</taxon>
        <taxon>Ascomycota</taxon>
        <taxon>Pezizomycotina</taxon>
        <taxon>Sordariomycetes</taxon>
        <taxon>Hypocreomycetidae</taxon>
        <taxon>Hypocreales</taxon>
        <taxon>Ophiocordycipitaceae</taxon>
        <taxon>Hirsutella</taxon>
    </lineage>
</organism>
<dbReference type="InterPro" id="IPR051058">
    <property type="entry name" value="GDSL_Est/Lipase"/>
</dbReference>
<evidence type="ECO:0000313" key="4">
    <source>
        <dbReference type="EMBL" id="KJZ72429.1"/>
    </source>
</evidence>
<keyword evidence="1" id="KW-0378">Hydrolase</keyword>
<evidence type="ECO:0000256" key="3">
    <source>
        <dbReference type="SAM" id="Phobius"/>
    </source>
</evidence>
<evidence type="ECO:0000256" key="2">
    <source>
        <dbReference type="SAM" id="MobiDB-lite"/>
    </source>
</evidence>